<keyword evidence="6 9" id="KW-0547">Nucleotide-binding</keyword>
<dbReference type="EMBL" id="BAAAEO010000002">
    <property type="protein sequence ID" value="GAA0544534.1"/>
    <property type="molecule type" value="Genomic_DNA"/>
</dbReference>
<dbReference type="InterPro" id="IPR003395">
    <property type="entry name" value="RecF/RecN/SMC_N"/>
</dbReference>
<dbReference type="InterPro" id="IPR018078">
    <property type="entry name" value="DNA-binding_RecF_CS"/>
</dbReference>
<dbReference type="InterPro" id="IPR001238">
    <property type="entry name" value="DNA-binding_RecF"/>
</dbReference>
<comment type="caution">
    <text evidence="11">The sequence shown here is derived from an EMBL/GenBank/DDBJ whole genome shotgun (WGS) entry which is preliminary data.</text>
</comment>
<comment type="subcellular location">
    <subcellularLocation>
        <location evidence="1 9">Cytoplasm</location>
    </subcellularLocation>
</comment>
<evidence type="ECO:0000256" key="1">
    <source>
        <dbReference type="ARBA" id="ARBA00004496"/>
    </source>
</evidence>
<gene>
    <name evidence="9 11" type="primary">recF</name>
    <name evidence="11" type="ORF">GCM10009098_10070</name>
</gene>
<evidence type="ECO:0000256" key="5">
    <source>
        <dbReference type="ARBA" id="ARBA00022705"/>
    </source>
</evidence>
<dbReference type="Proteomes" id="UP001501169">
    <property type="component" value="Unassembled WGS sequence"/>
</dbReference>
<comment type="function">
    <text evidence="9">The RecF protein is involved in DNA metabolism; it is required for DNA replication and normal SOS inducibility. RecF binds preferentially to single-stranded, linear DNA. It also seems to bind ATP.</text>
</comment>
<keyword evidence="4 9" id="KW-0963">Cytoplasm</keyword>
<evidence type="ECO:0000259" key="10">
    <source>
        <dbReference type="Pfam" id="PF02463"/>
    </source>
</evidence>
<keyword evidence="12" id="KW-1185">Reference proteome</keyword>
<organism evidence="11 12">
    <name type="scientific">Rheinheimera aquimaris</name>
    <dbReference type="NCBI Taxonomy" id="412437"/>
    <lineage>
        <taxon>Bacteria</taxon>
        <taxon>Pseudomonadati</taxon>
        <taxon>Pseudomonadota</taxon>
        <taxon>Gammaproteobacteria</taxon>
        <taxon>Chromatiales</taxon>
        <taxon>Chromatiaceae</taxon>
        <taxon>Rheinheimera</taxon>
    </lineage>
</organism>
<dbReference type="HAMAP" id="MF_00365">
    <property type="entry name" value="RecF"/>
    <property type="match status" value="1"/>
</dbReference>
<evidence type="ECO:0000256" key="2">
    <source>
        <dbReference type="ARBA" id="ARBA00008016"/>
    </source>
</evidence>
<evidence type="ECO:0000256" key="3">
    <source>
        <dbReference type="ARBA" id="ARBA00020170"/>
    </source>
</evidence>
<dbReference type="Gene3D" id="1.20.1050.90">
    <property type="entry name" value="RecF/RecN/SMC, N-terminal domain"/>
    <property type="match status" value="1"/>
</dbReference>
<comment type="similarity">
    <text evidence="2 9">Belongs to the RecF family.</text>
</comment>
<dbReference type="InterPro" id="IPR042174">
    <property type="entry name" value="RecF_2"/>
</dbReference>
<accession>A0ABP3NH16</accession>
<proteinExistence type="inferred from homology"/>
<sequence length="372" mass="42508">MSLLSLTARQFRNLTAVSLNANARFNLIVGMNGSGKTSLLEAIYYLAHGRSFRTSRPQRLVQHDNDAFMLHAKVATAQQTHSLGLQRDKQGELMLRLNGANVNRLAEFASLLPVQLLTPDSFRLFFGGPKERRQFFDMGLFHVEPAFFDSWLRFSKVLKQRNALLKTSRQYDSQFQFWDEQFSQLAFELQGFRQAYIDQLEAAFRALTQQEPILQQLGFQLQRGWPEKIAEPAELMQLLQQSFMQDHRMGFTQYGPQKADLKLRLDQGAAEEVLSRGQLKVLLFALKIAQNNVIRDSGQKQPLLLIDDLASELDQQSTRQIFSYLRDINSQVFITAINAEQVSPFIDAGQLAMFHVEQGQLTARTDDDGRTT</sequence>
<keyword evidence="8 9" id="KW-0238">DNA-binding</keyword>
<name>A0ABP3NH16_9GAMM</name>
<reference evidence="12" key="1">
    <citation type="journal article" date="2019" name="Int. J. Syst. Evol. Microbiol.">
        <title>The Global Catalogue of Microorganisms (GCM) 10K type strain sequencing project: providing services to taxonomists for standard genome sequencing and annotation.</title>
        <authorList>
            <consortium name="The Broad Institute Genomics Platform"/>
            <consortium name="The Broad Institute Genome Sequencing Center for Infectious Disease"/>
            <person name="Wu L."/>
            <person name="Ma J."/>
        </authorList>
    </citation>
    <scope>NUCLEOTIDE SEQUENCE [LARGE SCALE GENOMIC DNA]</scope>
    <source>
        <strain evidence="12">JCM 14331</strain>
    </source>
</reference>
<protein>
    <recommendedName>
        <fullName evidence="3 9">DNA replication and repair protein RecF</fullName>
    </recommendedName>
</protein>
<evidence type="ECO:0000256" key="7">
    <source>
        <dbReference type="ARBA" id="ARBA00022840"/>
    </source>
</evidence>
<feature type="domain" description="RecF/RecN/SMC N-terminal" evidence="10">
    <location>
        <begin position="5"/>
        <end position="345"/>
    </location>
</feature>
<dbReference type="PROSITE" id="PS00617">
    <property type="entry name" value="RECF_1"/>
    <property type="match status" value="1"/>
</dbReference>
<dbReference type="InterPro" id="IPR027417">
    <property type="entry name" value="P-loop_NTPase"/>
</dbReference>
<dbReference type="PANTHER" id="PTHR32182">
    <property type="entry name" value="DNA REPLICATION AND REPAIR PROTEIN RECF"/>
    <property type="match status" value="1"/>
</dbReference>
<feature type="binding site" evidence="9">
    <location>
        <begin position="30"/>
        <end position="37"/>
    </location>
    <ligand>
        <name>ATP</name>
        <dbReference type="ChEBI" id="CHEBI:30616"/>
    </ligand>
</feature>
<evidence type="ECO:0000256" key="9">
    <source>
        <dbReference type="HAMAP-Rule" id="MF_00365"/>
    </source>
</evidence>
<dbReference type="PANTHER" id="PTHR32182:SF0">
    <property type="entry name" value="DNA REPLICATION AND REPAIR PROTEIN RECF"/>
    <property type="match status" value="1"/>
</dbReference>
<evidence type="ECO:0000313" key="11">
    <source>
        <dbReference type="EMBL" id="GAA0544534.1"/>
    </source>
</evidence>
<evidence type="ECO:0000313" key="12">
    <source>
        <dbReference type="Proteomes" id="UP001501169"/>
    </source>
</evidence>
<dbReference type="Pfam" id="PF02463">
    <property type="entry name" value="SMC_N"/>
    <property type="match status" value="1"/>
</dbReference>
<evidence type="ECO:0000256" key="8">
    <source>
        <dbReference type="ARBA" id="ARBA00023125"/>
    </source>
</evidence>
<dbReference type="RefSeq" id="WP_226766039.1">
    <property type="nucleotide sequence ID" value="NZ_BAAAEO010000002.1"/>
</dbReference>
<dbReference type="SUPFAM" id="SSF52540">
    <property type="entry name" value="P-loop containing nucleoside triphosphate hydrolases"/>
    <property type="match status" value="1"/>
</dbReference>
<dbReference type="NCBIfam" id="TIGR00611">
    <property type="entry name" value="recf"/>
    <property type="match status" value="1"/>
</dbReference>
<keyword evidence="7 9" id="KW-0067">ATP-binding</keyword>
<keyword evidence="9" id="KW-0227">DNA damage</keyword>
<keyword evidence="5 9" id="KW-0235">DNA replication</keyword>
<keyword evidence="9" id="KW-0742">SOS response</keyword>
<evidence type="ECO:0000256" key="4">
    <source>
        <dbReference type="ARBA" id="ARBA00022490"/>
    </source>
</evidence>
<evidence type="ECO:0000256" key="6">
    <source>
        <dbReference type="ARBA" id="ARBA00022741"/>
    </source>
</evidence>
<dbReference type="Gene3D" id="3.40.50.300">
    <property type="entry name" value="P-loop containing nucleotide triphosphate hydrolases"/>
    <property type="match status" value="1"/>
</dbReference>
<keyword evidence="9" id="KW-0234">DNA repair</keyword>